<evidence type="ECO:0000313" key="2">
    <source>
        <dbReference type="EnsemblMetazoa" id="XP_044315704.1"/>
    </source>
</evidence>
<keyword evidence="1" id="KW-1133">Transmembrane helix</keyword>
<organism evidence="2 3">
    <name type="scientific">Drosophila rhopaloa</name>
    <name type="common">Fruit fly</name>
    <dbReference type="NCBI Taxonomy" id="1041015"/>
    <lineage>
        <taxon>Eukaryota</taxon>
        <taxon>Metazoa</taxon>
        <taxon>Ecdysozoa</taxon>
        <taxon>Arthropoda</taxon>
        <taxon>Hexapoda</taxon>
        <taxon>Insecta</taxon>
        <taxon>Pterygota</taxon>
        <taxon>Neoptera</taxon>
        <taxon>Endopterygota</taxon>
        <taxon>Diptera</taxon>
        <taxon>Brachycera</taxon>
        <taxon>Muscomorpha</taxon>
        <taxon>Ephydroidea</taxon>
        <taxon>Drosophilidae</taxon>
        <taxon>Drosophila</taxon>
        <taxon>Sophophora</taxon>
    </lineage>
</organism>
<evidence type="ECO:0000313" key="3">
    <source>
        <dbReference type="Proteomes" id="UP001652680"/>
    </source>
</evidence>
<feature type="transmembrane region" description="Helical" evidence="1">
    <location>
        <begin position="57"/>
        <end position="83"/>
    </location>
</feature>
<keyword evidence="1" id="KW-0812">Transmembrane</keyword>
<reference evidence="2" key="2">
    <citation type="submission" date="2025-05" db="UniProtKB">
        <authorList>
            <consortium name="EnsemblMetazoa"/>
        </authorList>
    </citation>
    <scope>IDENTIFICATION</scope>
</reference>
<dbReference type="Proteomes" id="UP001652680">
    <property type="component" value="Unassembled WGS sequence"/>
</dbReference>
<keyword evidence="3" id="KW-1185">Reference proteome</keyword>
<dbReference type="EnsemblMetazoa" id="XM_044459769.1">
    <property type="protein sequence ID" value="XP_044315704.1"/>
    <property type="gene ID" value="LOC123037735"/>
</dbReference>
<keyword evidence="1" id="KW-0472">Membrane</keyword>
<dbReference type="RefSeq" id="XP_044315704.1">
    <property type="nucleotide sequence ID" value="XM_044459769.1"/>
</dbReference>
<evidence type="ECO:0000256" key="1">
    <source>
        <dbReference type="SAM" id="Phobius"/>
    </source>
</evidence>
<accession>A0ABM5JA53</accession>
<protein>
    <submittedName>
        <fullName evidence="2">Uncharacterized protein</fullName>
    </submittedName>
</protein>
<proteinExistence type="predicted"/>
<dbReference type="GeneID" id="123037735"/>
<name>A0ABM5JA53_DRORH</name>
<sequence length="127" mass="14548">MTCPLKSLDGRLECYNLFLWQSILDSLRRAHNGEVNNRKKRKYDTASCDQRKLNIRIILPGGSVVVLLPRLFLFFFFMVFGSWQSLLLKPLSFSFPSSQPLPLPPPPSPSALSTILSRHRQKCWLSA</sequence>
<reference evidence="3" key="1">
    <citation type="journal article" date="2021" name="Elife">
        <title>Highly contiguous assemblies of 101 drosophilid genomes.</title>
        <authorList>
            <person name="Kim B.Y."/>
            <person name="Wang J.R."/>
            <person name="Miller D.E."/>
            <person name="Barmina O."/>
            <person name="Delaney E."/>
            <person name="Thompson A."/>
            <person name="Comeault A.A."/>
            <person name="Peede D."/>
            <person name="D'Agostino E.R."/>
            <person name="Pelaez J."/>
            <person name="Aguilar J.M."/>
            <person name="Haji D."/>
            <person name="Matsunaga T."/>
            <person name="Armstrong E.E."/>
            <person name="Zych M."/>
            <person name="Ogawa Y."/>
            <person name="Stamenkovic-Radak M."/>
            <person name="Jelic M."/>
            <person name="Veselinovic M.S."/>
            <person name="Tanaskovic M."/>
            <person name="Eric P."/>
            <person name="Gao J.J."/>
            <person name="Katoh T.K."/>
            <person name="Toda M.J."/>
            <person name="Watabe H."/>
            <person name="Watada M."/>
            <person name="Davis J.S."/>
            <person name="Moyle L.C."/>
            <person name="Manoli G."/>
            <person name="Bertolini E."/>
            <person name="Kostal V."/>
            <person name="Hawley R.S."/>
            <person name="Takahashi A."/>
            <person name="Jones C.D."/>
            <person name="Price D.K."/>
            <person name="Whiteman N."/>
            <person name="Kopp A."/>
            <person name="Matute D.R."/>
            <person name="Petrov D.A."/>
        </authorList>
    </citation>
    <scope>NUCLEOTIDE SEQUENCE [LARGE SCALE GENOMIC DNA]</scope>
</reference>